<feature type="chain" id="PRO_5012149494" evidence="1">
    <location>
        <begin position="22"/>
        <end position="107"/>
    </location>
</feature>
<gene>
    <name evidence="2" type="ORF">PHMEG_00037493</name>
</gene>
<protein>
    <submittedName>
        <fullName evidence="2">Protease inhibitor EpiC2B</fullName>
    </submittedName>
</protein>
<dbReference type="Proteomes" id="UP000198211">
    <property type="component" value="Unassembled WGS sequence"/>
</dbReference>
<keyword evidence="1" id="KW-0732">Signal</keyword>
<sequence>MVNFGIFLFSLTLLALSTTHAATKDWVQVDVTDADSALLDTALRNTITYSPNVTTLVCAMDILNVMTQVISPSVSNYNFYVVGVVLESAEYVGVCPVLTQINGILKQ</sequence>
<reference evidence="3" key="1">
    <citation type="submission" date="2017-03" db="EMBL/GenBank/DDBJ databases">
        <title>Phytopthora megakarya and P. palmivora, two closely related causual agents of cacao black pod achieved similar genome size and gene model numbers by different mechanisms.</title>
        <authorList>
            <person name="Ali S."/>
            <person name="Shao J."/>
            <person name="Larry D.J."/>
            <person name="Kronmiller B."/>
            <person name="Shen D."/>
            <person name="Strem M.D."/>
            <person name="Melnick R.L."/>
            <person name="Guiltinan M.J."/>
            <person name="Tyler B.M."/>
            <person name="Meinhardt L.W."/>
            <person name="Bailey B.A."/>
        </authorList>
    </citation>
    <scope>NUCLEOTIDE SEQUENCE [LARGE SCALE GENOMIC DNA]</scope>
    <source>
        <strain evidence="3">zdho120</strain>
    </source>
</reference>
<name>A0A225UJN5_9STRA</name>
<organism evidence="2 3">
    <name type="scientific">Phytophthora megakarya</name>
    <dbReference type="NCBI Taxonomy" id="4795"/>
    <lineage>
        <taxon>Eukaryota</taxon>
        <taxon>Sar</taxon>
        <taxon>Stramenopiles</taxon>
        <taxon>Oomycota</taxon>
        <taxon>Peronosporomycetes</taxon>
        <taxon>Peronosporales</taxon>
        <taxon>Peronosporaceae</taxon>
        <taxon>Phytophthora</taxon>
    </lineage>
</organism>
<feature type="signal peptide" evidence="1">
    <location>
        <begin position="1"/>
        <end position="21"/>
    </location>
</feature>
<dbReference type="AlphaFoldDB" id="A0A225UJN5"/>
<accession>A0A225UJN5</accession>
<proteinExistence type="predicted"/>
<dbReference type="OrthoDB" id="146076at2759"/>
<evidence type="ECO:0000313" key="3">
    <source>
        <dbReference type="Proteomes" id="UP000198211"/>
    </source>
</evidence>
<keyword evidence="3" id="KW-1185">Reference proteome</keyword>
<evidence type="ECO:0000256" key="1">
    <source>
        <dbReference type="SAM" id="SignalP"/>
    </source>
</evidence>
<evidence type="ECO:0000313" key="2">
    <source>
        <dbReference type="EMBL" id="OWY93198.1"/>
    </source>
</evidence>
<comment type="caution">
    <text evidence="2">The sequence shown here is derived from an EMBL/GenBank/DDBJ whole genome shotgun (WGS) entry which is preliminary data.</text>
</comment>
<dbReference type="EMBL" id="NBNE01016531">
    <property type="protein sequence ID" value="OWY93198.1"/>
    <property type="molecule type" value="Genomic_DNA"/>
</dbReference>